<reference evidence="1" key="1">
    <citation type="journal article" date="2020" name="mSystems">
        <title>Genome- and Community-Level Interaction Insights into Carbon Utilization and Element Cycling Functions of Hydrothermarchaeota in Hydrothermal Sediment.</title>
        <authorList>
            <person name="Zhou Z."/>
            <person name="Liu Y."/>
            <person name="Xu W."/>
            <person name="Pan J."/>
            <person name="Luo Z.H."/>
            <person name="Li M."/>
        </authorList>
    </citation>
    <scope>NUCLEOTIDE SEQUENCE [LARGE SCALE GENOMIC DNA]</scope>
    <source>
        <strain evidence="1">SpSt-1135</strain>
    </source>
</reference>
<sequence>MQLIFVENGIEIDDYDLASAAIEQPKADFIGLARSLIADKPTIMYTMVSAIILFTLTLNI</sequence>
<name>A0A7C6E7Y1_DESAE</name>
<organism evidence="1">
    <name type="scientific">Desulfurella acetivorans</name>
    <dbReference type="NCBI Taxonomy" id="33002"/>
    <lineage>
        <taxon>Bacteria</taxon>
        <taxon>Pseudomonadati</taxon>
        <taxon>Campylobacterota</taxon>
        <taxon>Desulfurellia</taxon>
        <taxon>Desulfurellales</taxon>
        <taxon>Desulfurellaceae</taxon>
        <taxon>Desulfurella</taxon>
    </lineage>
</organism>
<comment type="caution">
    <text evidence="1">The sequence shown here is derived from an EMBL/GenBank/DDBJ whole genome shotgun (WGS) entry which is preliminary data.</text>
</comment>
<dbReference type="Proteomes" id="UP000886400">
    <property type="component" value="Unassembled WGS sequence"/>
</dbReference>
<evidence type="ECO:0000313" key="1">
    <source>
        <dbReference type="EMBL" id="HHS48667.1"/>
    </source>
</evidence>
<gene>
    <name evidence="1" type="ORF">ENM99_02245</name>
</gene>
<protein>
    <submittedName>
        <fullName evidence="1">Uncharacterized protein</fullName>
    </submittedName>
</protein>
<dbReference type="EMBL" id="DRZX01000107">
    <property type="protein sequence ID" value="HHS48667.1"/>
    <property type="molecule type" value="Genomic_DNA"/>
</dbReference>
<proteinExistence type="predicted"/>
<dbReference type="AlphaFoldDB" id="A0A7C6E7Y1"/>
<accession>A0A7C6E7Y1</accession>